<dbReference type="EMBL" id="JAHWGI010000493">
    <property type="protein sequence ID" value="KAK3916159.1"/>
    <property type="molecule type" value="Genomic_DNA"/>
</dbReference>
<dbReference type="Proteomes" id="UP001219518">
    <property type="component" value="Unassembled WGS sequence"/>
</dbReference>
<keyword evidence="2" id="KW-1185">Reference proteome</keyword>
<dbReference type="AlphaFoldDB" id="A0AAE1LEV5"/>
<proteinExistence type="predicted"/>
<sequence>MSTEYSIDLFLEKICIVVFFPSDGEVLVIHDFNSHGRRHDGGDIIHYERIDIENTQTQYEELAVVLGWGESTEEATAASKVYMERLMRWHGQDGPLCFMGVDVSNSQAFL</sequence>
<accession>A0AAE1LEV5</accession>
<organism evidence="1 2">
    <name type="scientific">Frankliniella fusca</name>
    <dbReference type="NCBI Taxonomy" id="407009"/>
    <lineage>
        <taxon>Eukaryota</taxon>
        <taxon>Metazoa</taxon>
        <taxon>Ecdysozoa</taxon>
        <taxon>Arthropoda</taxon>
        <taxon>Hexapoda</taxon>
        <taxon>Insecta</taxon>
        <taxon>Pterygota</taxon>
        <taxon>Neoptera</taxon>
        <taxon>Paraneoptera</taxon>
        <taxon>Thysanoptera</taxon>
        <taxon>Terebrantia</taxon>
        <taxon>Thripoidea</taxon>
        <taxon>Thripidae</taxon>
        <taxon>Frankliniella</taxon>
    </lineage>
</organism>
<name>A0AAE1LEV5_9NEOP</name>
<evidence type="ECO:0000313" key="2">
    <source>
        <dbReference type="Proteomes" id="UP001219518"/>
    </source>
</evidence>
<reference evidence="1" key="2">
    <citation type="journal article" date="2023" name="BMC Genomics">
        <title>Pest status, molecular evolution, and epigenetic factors derived from the genome assembly of Frankliniella fusca, a thysanopteran phytovirus vector.</title>
        <authorList>
            <person name="Catto M.A."/>
            <person name="Labadie P.E."/>
            <person name="Jacobson A.L."/>
            <person name="Kennedy G.G."/>
            <person name="Srinivasan R."/>
            <person name="Hunt B.G."/>
        </authorList>
    </citation>
    <scope>NUCLEOTIDE SEQUENCE</scope>
    <source>
        <strain evidence="1">PL_HMW_Pooled</strain>
    </source>
</reference>
<reference evidence="1" key="1">
    <citation type="submission" date="2021-07" db="EMBL/GenBank/DDBJ databases">
        <authorList>
            <person name="Catto M.A."/>
            <person name="Jacobson A."/>
            <person name="Kennedy G."/>
            <person name="Labadie P."/>
            <person name="Hunt B.G."/>
            <person name="Srinivasan R."/>
        </authorList>
    </citation>
    <scope>NUCLEOTIDE SEQUENCE</scope>
    <source>
        <strain evidence="1">PL_HMW_Pooled</strain>
        <tissue evidence="1">Head</tissue>
    </source>
</reference>
<evidence type="ECO:0000313" key="1">
    <source>
        <dbReference type="EMBL" id="KAK3916159.1"/>
    </source>
</evidence>
<comment type="caution">
    <text evidence="1">The sequence shown here is derived from an EMBL/GenBank/DDBJ whole genome shotgun (WGS) entry which is preliminary data.</text>
</comment>
<gene>
    <name evidence="1" type="ORF">KUF71_000799</name>
</gene>
<protein>
    <submittedName>
        <fullName evidence="1">Sterol uptake protein 2</fullName>
    </submittedName>
</protein>